<dbReference type="Proteomes" id="UP000813463">
    <property type="component" value="Chromosome 6"/>
</dbReference>
<reference evidence="2" key="1">
    <citation type="journal article" date="2021" name="Nat. Commun.">
        <title>Genomic analyses provide insights into spinach domestication and the genetic basis of agronomic traits.</title>
        <authorList>
            <person name="Cai X."/>
            <person name="Sun X."/>
            <person name="Xu C."/>
            <person name="Sun H."/>
            <person name="Wang X."/>
            <person name="Ge C."/>
            <person name="Zhang Z."/>
            <person name="Wang Q."/>
            <person name="Fei Z."/>
            <person name="Jiao C."/>
            <person name="Wang Q."/>
        </authorList>
    </citation>
    <scope>NUCLEOTIDE SEQUENCE [LARGE SCALE GENOMIC DNA]</scope>
    <source>
        <strain evidence="2">cv. Varoflay</strain>
    </source>
</reference>
<proteinExistence type="predicted"/>
<dbReference type="AlphaFoldDB" id="A0A9R0IJF4"/>
<dbReference type="InterPro" id="IPR040290">
    <property type="entry name" value="Prot_E6-like"/>
</dbReference>
<accession>A0A9R0IJF4</accession>
<reference evidence="3" key="2">
    <citation type="submission" date="2025-08" db="UniProtKB">
        <authorList>
            <consortium name="RefSeq"/>
        </authorList>
    </citation>
    <scope>IDENTIFICATION</scope>
    <source>
        <tissue evidence="3">Leaf</tissue>
    </source>
</reference>
<dbReference type="RefSeq" id="XP_021850083.2">
    <property type="nucleotide sequence ID" value="XM_021994391.2"/>
</dbReference>
<protein>
    <submittedName>
        <fullName evidence="3">Protein E6-like</fullName>
    </submittedName>
</protein>
<evidence type="ECO:0000313" key="2">
    <source>
        <dbReference type="Proteomes" id="UP000813463"/>
    </source>
</evidence>
<evidence type="ECO:0000256" key="1">
    <source>
        <dbReference type="SAM" id="SignalP"/>
    </source>
</evidence>
<feature type="signal peptide" evidence="1">
    <location>
        <begin position="1"/>
        <end position="25"/>
    </location>
</feature>
<dbReference type="GeneID" id="110789685"/>
<dbReference type="PANTHER" id="PTHR35274">
    <property type="entry name" value="E6-LIKE PROTEIN"/>
    <property type="match status" value="1"/>
</dbReference>
<evidence type="ECO:0000313" key="3">
    <source>
        <dbReference type="RefSeq" id="XP_021850083.2"/>
    </source>
</evidence>
<dbReference type="PANTHER" id="PTHR35274:SF2">
    <property type="entry name" value="E6-LIKE PROTEIN"/>
    <property type="match status" value="1"/>
</dbReference>
<keyword evidence="1" id="KW-0732">Signal</keyword>
<name>A0A9R0IJF4_SPIOL</name>
<sequence>MAFSLKSVFLFCLLTTLIFSLQTSARDEEFFSKLTRNRDDTTTTTTTTATANTKNNYLNNKEDAFVPLEKLDEPIAPTIPQSTEAGYGLYGHDIDLDPASTTTTTTPNTKTNYLNNKKDDFVPLEKLDDHEQPTVPQTTKKGNGLYGHDIDLDHPSTTTTTTTPNTKNNYLNNKEDDFVPLEKQDEQPTLPQTMKTSYGLYGQEADLDHPSTTTTTTATTTFFYDINTDEDHYYNKYENLNIYDKKKGAVKQQGMSDTRFMYNGKYFYDVKAENNNKKYVSYNTDYNNNGYYGPYGNKETNYEEVYDNNNKMNDKVLELTVMMVF</sequence>
<organism evidence="2 3">
    <name type="scientific">Spinacia oleracea</name>
    <name type="common">Spinach</name>
    <dbReference type="NCBI Taxonomy" id="3562"/>
    <lineage>
        <taxon>Eukaryota</taxon>
        <taxon>Viridiplantae</taxon>
        <taxon>Streptophyta</taxon>
        <taxon>Embryophyta</taxon>
        <taxon>Tracheophyta</taxon>
        <taxon>Spermatophyta</taxon>
        <taxon>Magnoliopsida</taxon>
        <taxon>eudicotyledons</taxon>
        <taxon>Gunneridae</taxon>
        <taxon>Pentapetalae</taxon>
        <taxon>Caryophyllales</taxon>
        <taxon>Chenopodiaceae</taxon>
        <taxon>Chenopodioideae</taxon>
        <taxon>Anserineae</taxon>
        <taxon>Spinacia</taxon>
    </lineage>
</organism>
<gene>
    <name evidence="3" type="primary">LOC110789685</name>
</gene>
<dbReference type="KEGG" id="soe:110789685"/>
<feature type="chain" id="PRO_5045429638" evidence="1">
    <location>
        <begin position="26"/>
        <end position="325"/>
    </location>
</feature>
<keyword evidence="2" id="KW-1185">Reference proteome</keyword>